<comment type="caution">
    <text evidence="2">The sequence shown here is derived from an EMBL/GenBank/DDBJ whole genome shotgun (WGS) entry which is preliminary data.</text>
</comment>
<protein>
    <submittedName>
        <fullName evidence="2">Uncharacterized protein</fullName>
    </submittedName>
</protein>
<accession>A0ABD1PGQ6</accession>
<dbReference type="EMBL" id="JBFOLJ010000020">
    <property type="protein sequence ID" value="KAL2462563.1"/>
    <property type="molecule type" value="Genomic_DNA"/>
</dbReference>
<evidence type="ECO:0000313" key="2">
    <source>
        <dbReference type="EMBL" id="KAL2462563.1"/>
    </source>
</evidence>
<dbReference type="AlphaFoldDB" id="A0ABD1PGQ6"/>
<feature type="region of interest" description="Disordered" evidence="1">
    <location>
        <begin position="74"/>
        <end position="102"/>
    </location>
</feature>
<reference evidence="3" key="1">
    <citation type="submission" date="2024-07" db="EMBL/GenBank/DDBJ databases">
        <title>Two chromosome-level genome assemblies of Korean endemic species Abeliophyllum distichum and Forsythia ovata (Oleaceae).</title>
        <authorList>
            <person name="Jang H."/>
        </authorList>
    </citation>
    <scope>NUCLEOTIDE SEQUENCE [LARGE SCALE GENOMIC DNA]</scope>
</reference>
<proteinExistence type="predicted"/>
<dbReference type="Proteomes" id="UP001604277">
    <property type="component" value="Unassembled WGS sequence"/>
</dbReference>
<evidence type="ECO:0000313" key="3">
    <source>
        <dbReference type="Proteomes" id="UP001604277"/>
    </source>
</evidence>
<keyword evidence="3" id="KW-1185">Reference proteome</keyword>
<sequence>MDFVGGNQNLRVIFISAAFLRPEVNVGLFQNNMRKFSPLRLIALRKKRRPNYLPTTITPLPHLRPSTNIRKPLSTISKKNLSLQPSSPPLSPQPLLKAGDGSPRAEVSFHFAIEVSKKWMDLQFECR</sequence>
<evidence type="ECO:0000256" key="1">
    <source>
        <dbReference type="SAM" id="MobiDB-lite"/>
    </source>
</evidence>
<organism evidence="2 3">
    <name type="scientific">Forsythia ovata</name>
    <dbReference type="NCBI Taxonomy" id="205694"/>
    <lineage>
        <taxon>Eukaryota</taxon>
        <taxon>Viridiplantae</taxon>
        <taxon>Streptophyta</taxon>
        <taxon>Embryophyta</taxon>
        <taxon>Tracheophyta</taxon>
        <taxon>Spermatophyta</taxon>
        <taxon>Magnoliopsida</taxon>
        <taxon>eudicotyledons</taxon>
        <taxon>Gunneridae</taxon>
        <taxon>Pentapetalae</taxon>
        <taxon>asterids</taxon>
        <taxon>lamiids</taxon>
        <taxon>Lamiales</taxon>
        <taxon>Oleaceae</taxon>
        <taxon>Forsythieae</taxon>
        <taxon>Forsythia</taxon>
    </lineage>
</organism>
<gene>
    <name evidence="2" type="ORF">Fot_53800</name>
</gene>
<name>A0ABD1PGQ6_9LAMI</name>